<reference evidence="1" key="1">
    <citation type="submission" date="2014-11" db="EMBL/GenBank/DDBJ databases">
        <authorList>
            <person name="Amaro Gonzalez C."/>
        </authorList>
    </citation>
    <scope>NUCLEOTIDE SEQUENCE</scope>
</reference>
<proteinExistence type="predicted"/>
<sequence>MYVPKCTSLAGLRSILNLIEKPSAIIILCERDAQKLTSK</sequence>
<name>A0A0E9XA93_ANGAN</name>
<accession>A0A0E9XA93</accession>
<evidence type="ECO:0000313" key="1">
    <source>
        <dbReference type="EMBL" id="JAH98628.1"/>
    </source>
</evidence>
<reference evidence="1" key="2">
    <citation type="journal article" date="2015" name="Fish Shellfish Immunol.">
        <title>Early steps in the European eel (Anguilla anguilla)-Vibrio vulnificus interaction in the gills: Role of the RtxA13 toxin.</title>
        <authorList>
            <person name="Callol A."/>
            <person name="Pajuelo D."/>
            <person name="Ebbesson L."/>
            <person name="Teles M."/>
            <person name="MacKenzie S."/>
            <person name="Amaro C."/>
        </authorList>
    </citation>
    <scope>NUCLEOTIDE SEQUENCE</scope>
</reference>
<dbReference type="AlphaFoldDB" id="A0A0E9XA93"/>
<dbReference type="EMBL" id="GBXM01009949">
    <property type="protein sequence ID" value="JAH98628.1"/>
    <property type="molecule type" value="Transcribed_RNA"/>
</dbReference>
<protein>
    <submittedName>
        <fullName evidence="1">Uncharacterized protein</fullName>
    </submittedName>
</protein>
<organism evidence="1">
    <name type="scientific">Anguilla anguilla</name>
    <name type="common">European freshwater eel</name>
    <name type="synonym">Muraena anguilla</name>
    <dbReference type="NCBI Taxonomy" id="7936"/>
    <lineage>
        <taxon>Eukaryota</taxon>
        <taxon>Metazoa</taxon>
        <taxon>Chordata</taxon>
        <taxon>Craniata</taxon>
        <taxon>Vertebrata</taxon>
        <taxon>Euteleostomi</taxon>
        <taxon>Actinopterygii</taxon>
        <taxon>Neopterygii</taxon>
        <taxon>Teleostei</taxon>
        <taxon>Anguilliformes</taxon>
        <taxon>Anguillidae</taxon>
        <taxon>Anguilla</taxon>
    </lineage>
</organism>